<name>A0ABX8H3E7_9BACT</name>
<protein>
    <submittedName>
        <fullName evidence="1">Tetratricopeptide repeat protein</fullName>
    </submittedName>
</protein>
<dbReference type="InterPro" id="IPR011990">
    <property type="entry name" value="TPR-like_helical_dom_sf"/>
</dbReference>
<dbReference type="RefSeq" id="WP_215586367.1">
    <property type="nucleotide sequence ID" value="NZ_CP076129.1"/>
</dbReference>
<dbReference type="Gene3D" id="1.25.40.10">
    <property type="entry name" value="Tetratricopeptide repeat domain"/>
    <property type="match status" value="1"/>
</dbReference>
<sequence length="230" mass="26329">MNKLAIGYLSCREADSFNKVDDLFKAAFEIKPSIKTANNYAYQVISDWNDYENGIEILKPFVDKEPKSFMPYNLIGYAYLMKENYEDAKSYLKKARSLCQIEMVEIIHNLAVCENHLGNPQKALALYEKSIEIMDKDNESKYNKAVCQIELGQTTPIDQIIQDIIKSEAYKDHTAWVSSAALSELYYLKGDLQNAYDFFNQNPFTPDLVSDGTVINHLTGVKLFQSEELN</sequence>
<keyword evidence="2" id="KW-1185">Reference proteome</keyword>
<dbReference type="InterPro" id="IPR019734">
    <property type="entry name" value="TPR_rpt"/>
</dbReference>
<gene>
    <name evidence="1" type="ORF">KM029_19720</name>
</gene>
<dbReference type="Pfam" id="PF13181">
    <property type="entry name" value="TPR_8"/>
    <property type="match status" value="2"/>
</dbReference>
<evidence type="ECO:0000313" key="2">
    <source>
        <dbReference type="Proteomes" id="UP000682802"/>
    </source>
</evidence>
<proteinExistence type="predicted"/>
<reference evidence="1 2" key="1">
    <citation type="submission" date="2021-05" db="EMBL/GenBank/DDBJ databases">
        <title>Comparative genomic studies on the polysaccharide-degrading batcterial strains of the Flammeovirga genus.</title>
        <authorList>
            <person name="Zewei F."/>
            <person name="Zheng Z."/>
            <person name="Yu L."/>
            <person name="Ruyue G."/>
            <person name="Yanhong M."/>
            <person name="Yuanyuan C."/>
            <person name="Jingyan G."/>
            <person name="Wenjun H."/>
        </authorList>
    </citation>
    <scope>NUCLEOTIDE SEQUENCE [LARGE SCALE GENOMIC DNA]</scope>
    <source>
        <strain evidence="1 2">YS10</strain>
    </source>
</reference>
<dbReference type="Proteomes" id="UP000682802">
    <property type="component" value="Chromosome 2"/>
</dbReference>
<accession>A0ABX8H3E7</accession>
<organism evidence="1 2">
    <name type="scientific">Flammeovirga kamogawensis</name>
    <dbReference type="NCBI Taxonomy" id="373891"/>
    <lineage>
        <taxon>Bacteria</taxon>
        <taxon>Pseudomonadati</taxon>
        <taxon>Bacteroidota</taxon>
        <taxon>Cytophagia</taxon>
        <taxon>Cytophagales</taxon>
        <taxon>Flammeovirgaceae</taxon>
        <taxon>Flammeovirga</taxon>
    </lineage>
</organism>
<dbReference type="SMART" id="SM00028">
    <property type="entry name" value="TPR"/>
    <property type="match status" value="2"/>
</dbReference>
<dbReference type="EMBL" id="CP076129">
    <property type="protein sequence ID" value="QWG09912.1"/>
    <property type="molecule type" value="Genomic_DNA"/>
</dbReference>
<dbReference type="SUPFAM" id="SSF48452">
    <property type="entry name" value="TPR-like"/>
    <property type="match status" value="1"/>
</dbReference>
<evidence type="ECO:0000313" key="1">
    <source>
        <dbReference type="EMBL" id="QWG09912.1"/>
    </source>
</evidence>